<reference evidence="6" key="1">
    <citation type="journal article" date="2022" name="Plant J.">
        <title>Strategies of tolerance reflected in two North American maple genomes.</title>
        <authorList>
            <person name="McEvoy S.L."/>
            <person name="Sezen U.U."/>
            <person name="Trouern-Trend A."/>
            <person name="McMahon S.M."/>
            <person name="Schaberg P.G."/>
            <person name="Yang J."/>
            <person name="Wegrzyn J.L."/>
            <person name="Swenson N.G."/>
        </authorList>
    </citation>
    <scope>NUCLEOTIDE SEQUENCE</scope>
    <source>
        <strain evidence="6">91603</strain>
    </source>
</reference>
<name>A0AAD5NPJ0_ACENE</name>
<dbReference type="PANTHER" id="PTHR31263:SF0">
    <property type="entry name" value="CELLULASE FAMILY PROTEIN (AFU_ORTHOLOGUE AFUA_5G14560)"/>
    <property type="match status" value="1"/>
</dbReference>
<gene>
    <name evidence="6" type="ORF">LWI28_003444</name>
</gene>
<dbReference type="SUPFAM" id="SSF51445">
    <property type="entry name" value="(Trans)glycosidases"/>
    <property type="match status" value="1"/>
</dbReference>
<evidence type="ECO:0000256" key="4">
    <source>
        <dbReference type="RuleBase" id="RU361153"/>
    </source>
</evidence>
<dbReference type="Proteomes" id="UP001064489">
    <property type="component" value="Chromosome 8"/>
</dbReference>
<accession>A0AAD5NPJ0</accession>
<evidence type="ECO:0000259" key="5">
    <source>
        <dbReference type="Pfam" id="PF00150"/>
    </source>
</evidence>
<dbReference type="GO" id="GO:0000272">
    <property type="term" value="P:polysaccharide catabolic process"/>
    <property type="evidence" value="ECO:0007669"/>
    <property type="project" value="InterPro"/>
</dbReference>
<dbReference type="InterPro" id="IPR001547">
    <property type="entry name" value="Glyco_hydro_5"/>
</dbReference>
<keyword evidence="7" id="KW-1185">Reference proteome</keyword>
<dbReference type="PANTHER" id="PTHR31263">
    <property type="entry name" value="CELLULASE FAMILY PROTEIN (AFU_ORTHOLOGUE AFUA_5G14560)"/>
    <property type="match status" value="1"/>
</dbReference>
<dbReference type="AlphaFoldDB" id="A0AAD5NPJ0"/>
<organism evidence="6 7">
    <name type="scientific">Acer negundo</name>
    <name type="common">Box elder</name>
    <dbReference type="NCBI Taxonomy" id="4023"/>
    <lineage>
        <taxon>Eukaryota</taxon>
        <taxon>Viridiplantae</taxon>
        <taxon>Streptophyta</taxon>
        <taxon>Embryophyta</taxon>
        <taxon>Tracheophyta</taxon>
        <taxon>Spermatophyta</taxon>
        <taxon>Magnoliopsida</taxon>
        <taxon>eudicotyledons</taxon>
        <taxon>Gunneridae</taxon>
        <taxon>Pentapetalae</taxon>
        <taxon>rosids</taxon>
        <taxon>malvids</taxon>
        <taxon>Sapindales</taxon>
        <taxon>Sapindaceae</taxon>
        <taxon>Hippocastanoideae</taxon>
        <taxon>Acereae</taxon>
        <taxon>Acer</taxon>
    </lineage>
</organism>
<comment type="caution">
    <text evidence="6">The sequence shown here is derived from an EMBL/GenBank/DDBJ whole genome shotgun (WGS) entry which is preliminary data.</text>
</comment>
<evidence type="ECO:0000256" key="2">
    <source>
        <dbReference type="ARBA" id="ARBA00022801"/>
    </source>
</evidence>
<dbReference type="EMBL" id="JAJSOW010000103">
    <property type="protein sequence ID" value="KAI9173587.1"/>
    <property type="molecule type" value="Genomic_DNA"/>
</dbReference>
<dbReference type="InterPro" id="IPR017853">
    <property type="entry name" value="GH"/>
</dbReference>
<protein>
    <recommendedName>
        <fullName evidence="5">Glycoside hydrolase family 5 domain-containing protein</fullName>
    </recommendedName>
</protein>
<dbReference type="Gene3D" id="3.20.20.80">
    <property type="entry name" value="Glycosidases"/>
    <property type="match status" value="1"/>
</dbReference>
<reference evidence="6" key="2">
    <citation type="submission" date="2023-02" db="EMBL/GenBank/DDBJ databases">
        <authorList>
            <person name="Swenson N.G."/>
            <person name="Wegrzyn J.L."/>
            <person name="Mcevoy S.L."/>
        </authorList>
    </citation>
    <scope>NUCLEOTIDE SEQUENCE</scope>
    <source>
        <strain evidence="6">91603</strain>
        <tissue evidence="6">Leaf</tissue>
    </source>
</reference>
<evidence type="ECO:0000256" key="3">
    <source>
        <dbReference type="ARBA" id="ARBA00023295"/>
    </source>
</evidence>
<sequence length="121" mass="13564">MGASSVHNVNPDVLVILSGLNYATDLSFLKNPVGLRPNFDNMLVYEAHWYSWSVHTDTCVDTSNVVYDHSLFFQDGDQAVPLFLSEFGFDQTGSNETDNVFINCFLTAAAKYDLSWSLWAL</sequence>
<keyword evidence="2 4" id="KW-0378">Hydrolase</keyword>
<dbReference type="GO" id="GO:0004553">
    <property type="term" value="F:hydrolase activity, hydrolyzing O-glycosyl compounds"/>
    <property type="evidence" value="ECO:0007669"/>
    <property type="project" value="InterPro"/>
</dbReference>
<feature type="domain" description="Glycoside hydrolase family 5" evidence="5">
    <location>
        <begin position="6"/>
        <end position="120"/>
    </location>
</feature>
<keyword evidence="3 4" id="KW-0326">Glycosidase</keyword>
<dbReference type="Pfam" id="PF00150">
    <property type="entry name" value="Cellulase"/>
    <property type="match status" value="1"/>
</dbReference>
<comment type="similarity">
    <text evidence="1 4">Belongs to the glycosyl hydrolase 5 (cellulase A) family.</text>
</comment>
<evidence type="ECO:0000256" key="1">
    <source>
        <dbReference type="ARBA" id="ARBA00005641"/>
    </source>
</evidence>
<evidence type="ECO:0000313" key="6">
    <source>
        <dbReference type="EMBL" id="KAI9173587.1"/>
    </source>
</evidence>
<proteinExistence type="inferred from homology"/>
<evidence type="ECO:0000313" key="7">
    <source>
        <dbReference type="Proteomes" id="UP001064489"/>
    </source>
</evidence>